<evidence type="ECO:0000313" key="3">
    <source>
        <dbReference type="Proteomes" id="UP000034164"/>
    </source>
</evidence>
<name>A0A0G2J1J4_9EURO</name>
<evidence type="ECO:0000259" key="1">
    <source>
        <dbReference type="PROSITE" id="PS51186"/>
    </source>
</evidence>
<dbReference type="SUPFAM" id="SSF55729">
    <property type="entry name" value="Acyl-CoA N-acyltransferases (Nat)"/>
    <property type="match status" value="1"/>
</dbReference>
<dbReference type="Pfam" id="PF00583">
    <property type="entry name" value="Acetyltransf_1"/>
    <property type="match status" value="1"/>
</dbReference>
<dbReference type="PANTHER" id="PTHR42791">
    <property type="entry name" value="GNAT FAMILY ACETYLTRANSFERASE"/>
    <property type="match status" value="1"/>
</dbReference>
<dbReference type="InterPro" id="IPR000182">
    <property type="entry name" value="GNAT_dom"/>
</dbReference>
<feature type="domain" description="N-acetyltransferase" evidence="1">
    <location>
        <begin position="8"/>
        <end position="215"/>
    </location>
</feature>
<dbReference type="OrthoDB" id="2115692at2759"/>
<dbReference type="AlphaFoldDB" id="A0A0G2J1J4"/>
<dbReference type="InterPro" id="IPR052523">
    <property type="entry name" value="Trichothecene_AcTrans"/>
</dbReference>
<dbReference type="PANTHER" id="PTHR42791:SF17">
    <property type="entry name" value="ACETYLTRANSFERASE, GNAT FAMILY FAMILY (AFU_ORTHOLOGUE AFUA_8G05690)"/>
    <property type="match status" value="1"/>
</dbReference>
<gene>
    <name evidence="2" type="ORF">EMCG_00257</name>
</gene>
<sequence>MANPPPKIRILPAQLEDASALSMVEWDAYSSDPVSRAMFGEYTPEGSEVRAKEIAEGMAKKGPNTHYLKAVLDDDTIIAVGIWYFYLDEESSKAIEVKDAKTKEWPTGANVEACTDFFGKLYKMRERMRGQRHVFLSSVATDIAHQGLGAGSALLKYGVDIADKENVPGWLEASVKGYNLYKKFGFQEVDSFTLDLSEYGGEGERSIIGMLRPARQN</sequence>
<dbReference type="Proteomes" id="UP000034164">
    <property type="component" value="Unassembled WGS sequence"/>
</dbReference>
<comment type="caution">
    <text evidence="2">The sequence shown here is derived from an EMBL/GenBank/DDBJ whole genome shotgun (WGS) entry which is preliminary data.</text>
</comment>
<dbReference type="GO" id="GO:0016747">
    <property type="term" value="F:acyltransferase activity, transferring groups other than amino-acyl groups"/>
    <property type="evidence" value="ECO:0007669"/>
    <property type="project" value="InterPro"/>
</dbReference>
<dbReference type="Gene3D" id="3.40.630.30">
    <property type="match status" value="1"/>
</dbReference>
<proteinExistence type="predicted"/>
<dbReference type="PROSITE" id="PS51186">
    <property type="entry name" value="GNAT"/>
    <property type="match status" value="1"/>
</dbReference>
<evidence type="ECO:0000313" key="2">
    <source>
        <dbReference type="EMBL" id="KKZ63274.1"/>
    </source>
</evidence>
<dbReference type="VEuPathDB" id="FungiDB:EMCG_00257"/>
<organism evidence="2 3">
    <name type="scientific">[Emmonsia] crescens</name>
    <dbReference type="NCBI Taxonomy" id="73230"/>
    <lineage>
        <taxon>Eukaryota</taxon>
        <taxon>Fungi</taxon>
        <taxon>Dikarya</taxon>
        <taxon>Ascomycota</taxon>
        <taxon>Pezizomycotina</taxon>
        <taxon>Eurotiomycetes</taxon>
        <taxon>Eurotiomycetidae</taxon>
        <taxon>Onygenales</taxon>
        <taxon>Ajellomycetaceae</taxon>
        <taxon>Emergomyces</taxon>
    </lineage>
</organism>
<reference evidence="3" key="1">
    <citation type="journal article" date="2015" name="PLoS Genet.">
        <title>The dynamic genome and transcriptome of the human fungal pathogen Blastomyces and close relative Emmonsia.</title>
        <authorList>
            <person name="Munoz J.F."/>
            <person name="Gauthier G.M."/>
            <person name="Desjardins C.A."/>
            <person name="Gallo J.E."/>
            <person name="Holder J."/>
            <person name="Sullivan T.D."/>
            <person name="Marty A.J."/>
            <person name="Carmen J.C."/>
            <person name="Chen Z."/>
            <person name="Ding L."/>
            <person name="Gujja S."/>
            <person name="Magrini V."/>
            <person name="Misas E."/>
            <person name="Mitreva M."/>
            <person name="Priest M."/>
            <person name="Saif S."/>
            <person name="Whiston E.A."/>
            <person name="Young S."/>
            <person name="Zeng Q."/>
            <person name="Goldman W.E."/>
            <person name="Mardis E.R."/>
            <person name="Taylor J.W."/>
            <person name="McEwen J.G."/>
            <person name="Clay O.K."/>
            <person name="Klein B.S."/>
            <person name="Cuomo C.A."/>
        </authorList>
    </citation>
    <scope>NUCLEOTIDE SEQUENCE [LARGE SCALE GENOMIC DNA]</scope>
    <source>
        <strain evidence="3">UAMH 3008</strain>
    </source>
</reference>
<accession>A0A0G2J1J4</accession>
<dbReference type="EMBL" id="LCZI01000992">
    <property type="protein sequence ID" value="KKZ63274.1"/>
    <property type="molecule type" value="Genomic_DNA"/>
</dbReference>
<protein>
    <recommendedName>
        <fullName evidence="1">N-acetyltransferase domain-containing protein</fullName>
    </recommendedName>
</protein>
<dbReference type="InterPro" id="IPR016181">
    <property type="entry name" value="Acyl_CoA_acyltransferase"/>
</dbReference>